<evidence type="ECO:0000313" key="3">
    <source>
        <dbReference type="Proteomes" id="UP000777438"/>
    </source>
</evidence>
<sequence length="601" mass="66452">MTSVEEAVKRLQESRPPASDTFTYLTIVEKTLTPELLPAFGEILEDAELTKDIGWDLVEILISIDGSESCLETIARLGNPREVILKVVEVLDSNSESSEAGDPQASKKFITLVGMLTILHRRLQVKAPSRFLHSSLQAVYKAYDPHGAETTAVVIDFVRSLGGRKRPPLPTRQSSTKLETPFQESDPAKSAPDPEAEAGQQTSPGESEVVTRLLQSFITCILEAYVNSNSMEWASRMLEYFIPEKIVPGKPTMLQAFKEVPELRAIDALVGQIVGIANDLGLSKLSTEEVKKIIQNPVWSNPLSVEPDPEDLEATKLSAGGFLCFTAYRMFASDIFDANYKLPDINIFPDHHLLLKKYLEGNPEAQIVGNPGTTEALLVMTLWLNDQKRLTASTATSKEKGVNFMSYHHLLTLISLFHPSIRVRNAATVLAGQILHADGEEDDRLSILEDLLENCMFSSLKACAVTWLREEIIAARKSGSKGRFSSPDCLDALQYTLFQDLAYLKESDPEALWEFWAQNSPFHLQVANFALFLYGGLDYKDLAPANMAAAIEHRYVSPLLASAKTLKSAIEKKQVGGDDMEPGVLMDLEILTDTLGRVPLQ</sequence>
<evidence type="ECO:0000313" key="2">
    <source>
        <dbReference type="EMBL" id="KAH6890453.1"/>
    </source>
</evidence>
<organism evidence="2 3">
    <name type="scientific">Thelonectria olida</name>
    <dbReference type="NCBI Taxonomy" id="1576542"/>
    <lineage>
        <taxon>Eukaryota</taxon>
        <taxon>Fungi</taxon>
        <taxon>Dikarya</taxon>
        <taxon>Ascomycota</taxon>
        <taxon>Pezizomycotina</taxon>
        <taxon>Sordariomycetes</taxon>
        <taxon>Hypocreomycetidae</taxon>
        <taxon>Hypocreales</taxon>
        <taxon>Nectriaceae</taxon>
        <taxon>Thelonectria</taxon>
    </lineage>
</organism>
<dbReference type="PANTHER" id="PTHR28020:SF1">
    <property type="entry name" value="YAP1-BINDING PROTEIN 1-RELATED"/>
    <property type="match status" value="1"/>
</dbReference>
<protein>
    <submittedName>
        <fullName evidence="2">YAP-binding/ALF4/Glomulin</fullName>
    </submittedName>
</protein>
<dbReference type="Proteomes" id="UP000777438">
    <property type="component" value="Unassembled WGS sequence"/>
</dbReference>
<gene>
    <name evidence="2" type="ORF">B0T10DRAFT_537882</name>
</gene>
<dbReference type="InterPro" id="IPR013877">
    <property type="entry name" value="YAP-bd/ALF4/Glomulin"/>
</dbReference>
<comment type="caution">
    <text evidence="2">The sequence shown here is derived from an EMBL/GenBank/DDBJ whole genome shotgun (WGS) entry which is preliminary data.</text>
</comment>
<dbReference type="AlphaFoldDB" id="A0A9P8W528"/>
<accession>A0A9P8W528</accession>
<dbReference type="InterPro" id="IPR040347">
    <property type="entry name" value="YBP1/2"/>
</dbReference>
<reference evidence="2 3" key="1">
    <citation type="journal article" date="2021" name="Nat. Commun.">
        <title>Genetic determinants of endophytism in the Arabidopsis root mycobiome.</title>
        <authorList>
            <person name="Mesny F."/>
            <person name="Miyauchi S."/>
            <person name="Thiergart T."/>
            <person name="Pickel B."/>
            <person name="Atanasova L."/>
            <person name="Karlsson M."/>
            <person name="Huettel B."/>
            <person name="Barry K.W."/>
            <person name="Haridas S."/>
            <person name="Chen C."/>
            <person name="Bauer D."/>
            <person name="Andreopoulos W."/>
            <person name="Pangilinan J."/>
            <person name="LaButti K."/>
            <person name="Riley R."/>
            <person name="Lipzen A."/>
            <person name="Clum A."/>
            <person name="Drula E."/>
            <person name="Henrissat B."/>
            <person name="Kohler A."/>
            <person name="Grigoriev I.V."/>
            <person name="Martin F.M."/>
            <person name="Hacquard S."/>
        </authorList>
    </citation>
    <scope>NUCLEOTIDE SEQUENCE [LARGE SCALE GENOMIC DNA]</scope>
    <source>
        <strain evidence="2 3">MPI-CAGE-CH-0241</strain>
    </source>
</reference>
<name>A0A9P8W528_9HYPO</name>
<dbReference type="Pfam" id="PF08568">
    <property type="entry name" value="Kinetochor_Ybp2"/>
    <property type="match status" value="1"/>
</dbReference>
<dbReference type="GO" id="GO:0034599">
    <property type="term" value="P:cellular response to oxidative stress"/>
    <property type="evidence" value="ECO:0007669"/>
    <property type="project" value="InterPro"/>
</dbReference>
<keyword evidence="3" id="KW-1185">Reference proteome</keyword>
<dbReference type="OrthoDB" id="5396786at2759"/>
<dbReference type="EMBL" id="JAGPYM010000009">
    <property type="protein sequence ID" value="KAH6890453.1"/>
    <property type="molecule type" value="Genomic_DNA"/>
</dbReference>
<proteinExistence type="predicted"/>
<evidence type="ECO:0000256" key="1">
    <source>
        <dbReference type="SAM" id="MobiDB-lite"/>
    </source>
</evidence>
<dbReference type="GO" id="GO:0005737">
    <property type="term" value="C:cytoplasm"/>
    <property type="evidence" value="ECO:0007669"/>
    <property type="project" value="TreeGrafter"/>
</dbReference>
<feature type="region of interest" description="Disordered" evidence="1">
    <location>
        <begin position="165"/>
        <end position="206"/>
    </location>
</feature>
<dbReference type="PANTHER" id="PTHR28020">
    <property type="entry name" value="YAP1-BINDING PROTEIN 1-RELATED"/>
    <property type="match status" value="1"/>
</dbReference>